<dbReference type="EMBL" id="SRLC01000003">
    <property type="protein sequence ID" value="TGE20540.1"/>
    <property type="molecule type" value="Genomic_DNA"/>
</dbReference>
<dbReference type="GO" id="GO:0003676">
    <property type="term" value="F:nucleic acid binding"/>
    <property type="evidence" value="ECO:0007669"/>
    <property type="project" value="InterPro"/>
</dbReference>
<dbReference type="PANTHER" id="PTHR46889">
    <property type="entry name" value="TRANSPOSASE INSF FOR INSERTION SEQUENCE IS3B-RELATED"/>
    <property type="match status" value="1"/>
</dbReference>
<evidence type="ECO:0000313" key="2">
    <source>
        <dbReference type="Proteomes" id="UP000297549"/>
    </source>
</evidence>
<organism evidence="1 2">
    <name type="scientific">Hymenobacter aquaticus</name>
    <dbReference type="NCBI Taxonomy" id="1867101"/>
    <lineage>
        <taxon>Bacteria</taxon>
        <taxon>Pseudomonadati</taxon>
        <taxon>Bacteroidota</taxon>
        <taxon>Cytophagia</taxon>
        <taxon>Cytophagales</taxon>
        <taxon>Hymenobacteraceae</taxon>
        <taxon>Hymenobacter</taxon>
    </lineage>
</organism>
<protein>
    <recommendedName>
        <fullName evidence="3">Integrase catalytic domain-containing protein</fullName>
    </recommendedName>
</protein>
<dbReference type="InterPro" id="IPR050900">
    <property type="entry name" value="Transposase_IS3/IS150/IS904"/>
</dbReference>
<reference evidence="1 2" key="1">
    <citation type="submission" date="2019-04" db="EMBL/GenBank/DDBJ databases">
        <authorList>
            <person name="Feng G."/>
            <person name="Zhang J."/>
            <person name="Zhu H."/>
        </authorList>
    </citation>
    <scope>NUCLEOTIDE SEQUENCE [LARGE SCALE GENOMIC DNA]</scope>
    <source>
        <strain evidence="1 2">JCM 31653</strain>
    </source>
</reference>
<evidence type="ECO:0008006" key="3">
    <source>
        <dbReference type="Google" id="ProtNLM"/>
    </source>
</evidence>
<dbReference type="OrthoDB" id="936265at2"/>
<proteinExistence type="predicted"/>
<dbReference type="SUPFAM" id="SSF53098">
    <property type="entry name" value="Ribonuclease H-like"/>
    <property type="match status" value="1"/>
</dbReference>
<dbReference type="InterPro" id="IPR012337">
    <property type="entry name" value="RNaseH-like_sf"/>
</dbReference>
<accession>A0A4Z0PS34</accession>
<sequence>MHARRALEMALRQISKRAGSRLIHHSNRGNQYCRQGYLNTLAAFQIRIIRTENSDPLENAIAERVSGILRQECLSPQPVCPGWEAEQHLQQAHASWGPLERRCKNYYTPCA</sequence>
<dbReference type="InterPro" id="IPR036397">
    <property type="entry name" value="RNaseH_sf"/>
</dbReference>
<dbReference type="AlphaFoldDB" id="A0A4Z0PS34"/>
<dbReference type="Gene3D" id="3.30.420.10">
    <property type="entry name" value="Ribonuclease H-like superfamily/Ribonuclease H"/>
    <property type="match status" value="1"/>
</dbReference>
<gene>
    <name evidence="1" type="ORF">E5K00_21335</name>
</gene>
<name>A0A4Z0PS34_9BACT</name>
<evidence type="ECO:0000313" key="1">
    <source>
        <dbReference type="EMBL" id="TGE20540.1"/>
    </source>
</evidence>
<dbReference type="PANTHER" id="PTHR46889:SF5">
    <property type="entry name" value="INTEGRASE PROTEIN"/>
    <property type="match status" value="1"/>
</dbReference>
<keyword evidence="2" id="KW-1185">Reference proteome</keyword>
<dbReference type="Proteomes" id="UP000297549">
    <property type="component" value="Unassembled WGS sequence"/>
</dbReference>
<comment type="caution">
    <text evidence="1">The sequence shown here is derived from an EMBL/GenBank/DDBJ whole genome shotgun (WGS) entry which is preliminary data.</text>
</comment>